<dbReference type="EMBL" id="CM056820">
    <property type="protein sequence ID" value="KAJ8616102.1"/>
    <property type="molecule type" value="Genomic_DNA"/>
</dbReference>
<protein>
    <submittedName>
        <fullName evidence="1">Uncharacterized protein</fullName>
    </submittedName>
</protein>
<evidence type="ECO:0000313" key="1">
    <source>
        <dbReference type="EMBL" id="KAJ8616102.1"/>
    </source>
</evidence>
<gene>
    <name evidence="1" type="ORF">MRB53_035474</name>
</gene>
<name>A0ACC2K522_PERAE</name>
<organism evidence="1 2">
    <name type="scientific">Persea americana</name>
    <name type="common">Avocado</name>
    <dbReference type="NCBI Taxonomy" id="3435"/>
    <lineage>
        <taxon>Eukaryota</taxon>
        <taxon>Viridiplantae</taxon>
        <taxon>Streptophyta</taxon>
        <taxon>Embryophyta</taxon>
        <taxon>Tracheophyta</taxon>
        <taxon>Spermatophyta</taxon>
        <taxon>Magnoliopsida</taxon>
        <taxon>Magnoliidae</taxon>
        <taxon>Laurales</taxon>
        <taxon>Lauraceae</taxon>
        <taxon>Persea</taxon>
    </lineage>
</organism>
<reference evidence="1 2" key="1">
    <citation type="journal article" date="2022" name="Hortic Res">
        <title>A haplotype resolved chromosomal level avocado genome allows analysis of novel avocado genes.</title>
        <authorList>
            <person name="Nath O."/>
            <person name="Fletcher S.J."/>
            <person name="Hayward A."/>
            <person name="Shaw L.M."/>
            <person name="Masouleh A.K."/>
            <person name="Furtado A."/>
            <person name="Henry R.J."/>
            <person name="Mitter N."/>
        </authorList>
    </citation>
    <scope>NUCLEOTIDE SEQUENCE [LARGE SCALE GENOMIC DNA]</scope>
    <source>
        <strain evidence="2">cv. Hass</strain>
    </source>
</reference>
<accession>A0ACC2K522</accession>
<dbReference type="Proteomes" id="UP001234297">
    <property type="component" value="Chromosome 12"/>
</dbReference>
<sequence>MGKPWNKLSCCFFERNGPKDYRLLARKLHITWSDDSRYWKWTFPPESRFPEVAELMKVCWLEIKGNINASELSPKTKYKVYLVLKFGRRVSGLDILPAETSVKVGSHESSGIAFLQQAMKPRADGQVPQARSDGWLEIEMGEFFNDGGDGVVEMSFKEEVCGLHRSGKTQLAIASNVSVVVLGLSCYSIASLFVLWLAIASNVSAVALGLSCCSIASLLCSGLRLGLNLKEQEMEGQDLLSNLPEGCISHILSFTSPQDACVCSTLSSILQSASESDIVWERFLPPDYPDILAGAVSPVDFASKKELYFRLCDPIIIDEGKMSVSIDKMSGRKCYMLSARKLEIAWGDEPKYWHWAFIPESRFPEVAQLLNVCWLEIRGKIDAHILSPETSYKVYLVFKCVEDSYGLGYHYAETSVKLGDQVSNNYAYLRDGPFHRFRKRVPVNWNDHQDPHPNDDGWMEVEMGDFFNDEGEEGDVQMTFMEIKGGRWKSGLILEGIEIRPMGN</sequence>
<proteinExistence type="predicted"/>
<evidence type="ECO:0000313" key="2">
    <source>
        <dbReference type="Proteomes" id="UP001234297"/>
    </source>
</evidence>
<keyword evidence="2" id="KW-1185">Reference proteome</keyword>
<comment type="caution">
    <text evidence="1">The sequence shown here is derived from an EMBL/GenBank/DDBJ whole genome shotgun (WGS) entry which is preliminary data.</text>
</comment>